<proteinExistence type="predicted"/>
<dbReference type="EMBL" id="VSSQ01001206">
    <property type="protein sequence ID" value="MPM06180.1"/>
    <property type="molecule type" value="Genomic_DNA"/>
</dbReference>
<gene>
    <name evidence="1" type="ORF">SDC9_52476</name>
</gene>
<protein>
    <recommendedName>
        <fullName evidence="2">Lipocalin-like domain-containing protein</fullName>
    </recommendedName>
</protein>
<evidence type="ECO:0000313" key="1">
    <source>
        <dbReference type="EMBL" id="MPM06180.1"/>
    </source>
</evidence>
<dbReference type="AlphaFoldDB" id="A0A644WQR9"/>
<comment type="caution">
    <text evidence="1">The sequence shown here is derived from an EMBL/GenBank/DDBJ whole genome shotgun (WGS) entry which is preliminary data.</text>
</comment>
<name>A0A644WQR9_9ZZZZ</name>
<sequence>MKTINKILVILSTLIVLSSCGKYEEGTVISFRSPEKRLIGMWEFSSVLIDGTEYISGYTNDSTDLKLSVSGSKDEMFVILVEDNRGSAQLSSSLLYLNDNKTEMTFDLSPSPLYEDITQYFFALIPALKERNTWLIKRLSFDELWITADYQELAYELHLKKTEQYSFNQ</sequence>
<evidence type="ECO:0008006" key="2">
    <source>
        <dbReference type="Google" id="ProtNLM"/>
    </source>
</evidence>
<accession>A0A644WQR9</accession>
<organism evidence="1">
    <name type="scientific">bioreactor metagenome</name>
    <dbReference type="NCBI Taxonomy" id="1076179"/>
    <lineage>
        <taxon>unclassified sequences</taxon>
        <taxon>metagenomes</taxon>
        <taxon>ecological metagenomes</taxon>
    </lineage>
</organism>
<reference evidence="1" key="1">
    <citation type="submission" date="2019-08" db="EMBL/GenBank/DDBJ databases">
        <authorList>
            <person name="Kucharzyk K."/>
            <person name="Murdoch R.W."/>
            <person name="Higgins S."/>
            <person name="Loffler F."/>
        </authorList>
    </citation>
    <scope>NUCLEOTIDE SEQUENCE</scope>
</reference>
<dbReference type="PROSITE" id="PS51257">
    <property type="entry name" value="PROKAR_LIPOPROTEIN"/>
    <property type="match status" value="1"/>
</dbReference>